<feature type="transmembrane region" description="Helical" evidence="7">
    <location>
        <begin position="67"/>
        <end position="88"/>
    </location>
</feature>
<feature type="transmembrane region" description="Helical" evidence="7">
    <location>
        <begin position="100"/>
        <end position="119"/>
    </location>
</feature>
<proteinExistence type="predicted"/>
<dbReference type="PANTHER" id="PTHR36838:SF1">
    <property type="entry name" value="SLR1864 PROTEIN"/>
    <property type="match status" value="1"/>
</dbReference>
<accession>A0A7G7VJT6</accession>
<dbReference type="GO" id="GO:0055085">
    <property type="term" value="P:transmembrane transport"/>
    <property type="evidence" value="ECO:0007669"/>
    <property type="project" value="InterPro"/>
</dbReference>
<feature type="transmembrane region" description="Helical" evidence="7">
    <location>
        <begin position="284"/>
        <end position="303"/>
    </location>
</feature>
<feature type="transmembrane region" description="Helical" evidence="7">
    <location>
        <begin position="222"/>
        <end position="243"/>
    </location>
</feature>
<comment type="subcellular location">
    <subcellularLocation>
        <location evidence="1">Membrane</location>
        <topology evidence="1">Multi-pass membrane protein</topology>
    </subcellularLocation>
</comment>
<evidence type="ECO:0000256" key="3">
    <source>
        <dbReference type="ARBA" id="ARBA00022475"/>
    </source>
</evidence>
<dbReference type="AlphaFoldDB" id="A0A7G7VJT6"/>
<reference evidence="8 9" key="1">
    <citation type="submission" date="2020-07" db="EMBL/GenBank/DDBJ databases">
        <title>Complete genome and description of Selenomonas timonensis sp. nov., a new bacterium isolated from a gingivitis subject.</title>
        <authorList>
            <person name="Antezack A."/>
        </authorList>
    </citation>
    <scope>NUCLEOTIDE SEQUENCE [LARGE SCALE GENOMIC DNA]</scope>
    <source>
        <strain evidence="8 9">Marseille-Q3039</strain>
    </source>
</reference>
<dbReference type="RefSeq" id="WP_009441924.1">
    <property type="nucleotide sequence ID" value="NZ_CP060204.1"/>
</dbReference>
<evidence type="ECO:0000256" key="7">
    <source>
        <dbReference type="SAM" id="Phobius"/>
    </source>
</evidence>
<feature type="transmembrane region" description="Helical" evidence="7">
    <location>
        <begin position="156"/>
        <end position="176"/>
    </location>
</feature>
<evidence type="ECO:0000256" key="2">
    <source>
        <dbReference type="ARBA" id="ARBA00022448"/>
    </source>
</evidence>
<evidence type="ECO:0000313" key="8">
    <source>
        <dbReference type="EMBL" id="QNH54379.1"/>
    </source>
</evidence>
<gene>
    <name evidence="8" type="ORF">H1B31_11180</name>
</gene>
<dbReference type="Pfam" id="PF03547">
    <property type="entry name" value="Mem_trans"/>
    <property type="match status" value="2"/>
</dbReference>
<dbReference type="KEGG" id="stim:H1B31_11180"/>
<keyword evidence="2" id="KW-0813">Transport</keyword>
<keyword evidence="3" id="KW-1003">Cell membrane</keyword>
<dbReference type="EMBL" id="CP060204">
    <property type="protein sequence ID" value="QNH54379.1"/>
    <property type="molecule type" value="Genomic_DNA"/>
</dbReference>
<evidence type="ECO:0000313" key="9">
    <source>
        <dbReference type="Proteomes" id="UP000515480"/>
    </source>
</evidence>
<keyword evidence="4 7" id="KW-0812">Transmembrane</keyword>
<dbReference type="PANTHER" id="PTHR36838">
    <property type="entry name" value="AUXIN EFFLUX CARRIER FAMILY PROTEIN"/>
    <property type="match status" value="1"/>
</dbReference>
<dbReference type="Proteomes" id="UP000515480">
    <property type="component" value="Chromosome"/>
</dbReference>
<organism evidence="8 9">
    <name type="scientific">Selenomonas timonae</name>
    <dbReference type="NCBI Taxonomy" id="2754044"/>
    <lineage>
        <taxon>Bacteria</taxon>
        <taxon>Bacillati</taxon>
        <taxon>Bacillota</taxon>
        <taxon>Negativicutes</taxon>
        <taxon>Selenomonadales</taxon>
        <taxon>Selenomonadaceae</taxon>
        <taxon>Selenomonas</taxon>
    </lineage>
</organism>
<keyword evidence="5 7" id="KW-1133">Transmembrane helix</keyword>
<evidence type="ECO:0000256" key="6">
    <source>
        <dbReference type="ARBA" id="ARBA00023136"/>
    </source>
</evidence>
<evidence type="ECO:0000256" key="4">
    <source>
        <dbReference type="ARBA" id="ARBA00022692"/>
    </source>
</evidence>
<feature type="transmembrane region" description="Helical" evidence="7">
    <location>
        <begin position="6"/>
        <end position="25"/>
    </location>
</feature>
<protein>
    <submittedName>
        <fullName evidence="8">AEC family transporter</fullName>
    </submittedName>
</protein>
<keyword evidence="9" id="KW-1185">Reference proteome</keyword>
<sequence>MLILGQMIVFFLMIFAGALARRYNIIIPNNQEQFSSLIVNIACPCLIISAAMRAEEHMGLAQVIETYTAYAALLAMMCIVGFLLPLLLRFRGRLRGAVNLSFWFNNSLFMGLPLVQGVYGDQAVVYMTLFFIPVNLLFFVYGVSSISIHKRRGFEMFRMLLNPGIIASLIACVIYFGEIPTNPLLSQAFAMIGAMTAPLAMMMIGASLKDIHMRHMLTDHKLLLYTFLKAVVLPIPILFAMKAFVTNPYILGCSLVIVAAPTGGMVAMVALLYNKVAYPLMTEIIALSTLISVATIPLVSMITGL</sequence>
<feature type="transmembrane region" description="Helical" evidence="7">
    <location>
        <begin position="37"/>
        <end position="55"/>
    </location>
</feature>
<evidence type="ECO:0000256" key="1">
    <source>
        <dbReference type="ARBA" id="ARBA00004141"/>
    </source>
</evidence>
<dbReference type="GO" id="GO:0016020">
    <property type="term" value="C:membrane"/>
    <property type="evidence" value="ECO:0007669"/>
    <property type="project" value="UniProtKB-SubCell"/>
</dbReference>
<evidence type="ECO:0000256" key="5">
    <source>
        <dbReference type="ARBA" id="ARBA00022989"/>
    </source>
</evidence>
<name>A0A7G7VJT6_9FIRM</name>
<dbReference type="InterPro" id="IPR004776">
    <property type="entry name" value="Mem_transp_PIN-like"/>
</dbReference>
<feature type="transmembrane region" description="Helical" evidence="7">
    <location>
        <begin position="188"/>
        <end position="210"/>
    </location>
</feature>
<feature type="transmembrane region" description="Helical" evidence="7">
    <location>
        <begin position="125"/>
        <end position="144"/>
    </location>
</feature>
<feature type="transmembrane region" description="Helical" evidence="7">
    <location>
        <begin position="249"/>
        <end position="272"/>
    </location>
</feature>
<keyword evidence="6 7" id="KW-0472">Membrane</keyword>